<name>A0ABR9EBH4_9GAMM</name>
<evidence type="ECO:0000256" key="4">
    <source>
        <dbReference type="ARBA" id="ARBA00023125"/>
    </source>
</evidence>
<dbReference type="PROSITE" id="PS51755">
    <property type="entry name" value="OMPR_PHOB"/>
    <property type="match status" value="1"/>
</dbReference>
<evidence type="ECO:0000259" key="8">
    <source>
        <dbReference type="PROSITE" id="PS50110"/>
    </source>
</evidence>
<dbReference type="PANTHER" id="PTHR48111:SF1">
    <property type="entry name" value="TWO-COMPONENT RESPONSE REGULATOR ORR33"/>
    <property type="match status" value="1"/>
</dbReference>
<evidence type="ECO:0000256" key="5">
    <source>
        <dbReference type="ARBA" id="ARBA00023163"/>
    </source>
</evidence>
<evidence type="ECO:0000256" key="6">
    <source>
        <dbReference type="PROSITE-ProRule" id="PRU00169"/>
    </source>
</evidence>
<dbReference type="InterPro" id="IPR001789">
    <property type="entry name" value="Sig_transdc_resp-reg_receiver"/>
</dbReference>
<sequence>MLQQFLPREKTRMQENLARILVIDDERTNINALGTILSPNYIVSVALSAQQAIKYLGSTSCLPDLILLDVVMPQVSGFDLCQQLKKDHRFQHIPIIFISAITDPMEKVKGLQAGAIDFISKPFNTFEVEARIETHLKITTKQQALEAHNQKLQAINSSLTLGPQSLIIDEHTLRIVYKKKSVELTKLEFKLFQLLYAQPERVYSRMQILDLAYPDLRDISDRSIDAHVKNIRKKIKTLGIEHAIIQSVYGAGYRYSSQKLT</sequence>
<evidence type="ECO:0000256" key="1">
    <source>
        <dbReference type="ARBA" id="ARBA00022553"/>
    </source>
</evidence>
<gene>
    <name evidence="10" type="ORF">PAUR_a1908</name>
</gene>
<dbReference type="SMART" id="SM00862">
    <property type="entry name" value="Trans_reg_C"/>
    <property type="match status" value="1"/>
</dbReference>
<evidence type="ECO:0000256" key="2">
    <source>
        <dbReference type="ARBA" id="ARBA00023012"/>
    </source>
</evidence>
<dbReference type="InterPro" id="IPR016032">
    <property type="entry name" value="Sig_transdc_resp-reg_C-effctor"/>
</dbReference>
<feature type="DNA-binding region" description="OmpR/PhoB-type" evidence="7">
    <location>
        <begin position="156"/>
        <end position="257"/>
    </location>
</feature>
<protein>
    <recommendedName>
        <fullName evidence="12">DNA-binding response regulator</fullName>
    </recommendedName>
</protein>
<dbReference type="InterPro" id="IPR011006">
    <property type="entry name" value="CheY-like_superfamily"/>
</dbReference>
<keyword evidence="5" id="KW-0804">Transcription</keyword>
<keyword evidence="3" id="KW-0805">Transcription regulation</keyword>
<accession>A0ABR9EBH4</accession>
<evidence type="ECO:0000259" key="9">
    <source>
        <dbReference type="PROSITE" id="PS51755"/>
    </source>
</evidence>
<comment type="caution">
    <text evidence="10">The sequence shown here is derived from an EMBL/GenBank/DDBJ whole genome shotgun (WGS) entry which is preliminary data.</text>
</comment>
<dbReference type="InterPro" id="IPR039420">
    <property type="entry name" value="WalR-like"/>
</dbReference>
<organism evidence="10 11">
    <name type="scientific">Pseudoalteromonas aurantia 208</name>
    <dbReference type="NCBI Taxonomy" id="1314867"/>
    <lineage>
        <taxon>Bacteria</taxon>
        <taxon>Pseudomonadati</taxon>
        <taxon>Pseudomonadota</taxon>
        <taxon>Gammaproteobacteria</taxon>
        <taxon>Alteromonadales</taxon>
        <taxon>Pseudoalteromonadaceae</taxon>
        <taxon>Pseudoalteromonas</taxon>
    </lineage>
</organism>
<dbReference type="SUPFAM" id="SSF52172">
    <property type="entry name" value="CheY-like"/>
    <property type="match status" value="1"/>
</dbReference>
<dbReference type="EMBL" id="AQGV01000012">
    <property type="protein sequence ID" value="MBE0368331.1"/>
    <property type="molecule type" value="Genomic_DNA"/>
</dbReference>
<reference evidence="10 11" key="1">
    <citation type="submission" date="2015-03" db="EMBL/GenBank/DDBJ databases">
        <title>Genome sequence of Pseudoalteromonas aurantia.</title>
        <authorList>
            <person name="Xie B.-B."/>
            <person name="Rong J.-C."/>
            <person name="Qin Q.-L."/>
            <person name="Zhang Y.-Z."/>
        </authorList>
    </citation>
    <scope>NUCLEOTIDE SEQUENCE [LARGE SCALE GENOMIC DNA]</scope>
    <source>
        <strain evidence="10 11">208</strain>
    </source>
</reference>
<dbReference type="SUPFAM" id="SSF46894">
    <property type="entry name" value="C-terminal effector domain of the bipartite response regulators"/>
    <property type="match status" value="1"/>
</dbReference>
<feature type="domain" description="Response regulatory" evidence="8">
    <location>
        <begin position="19"/>
        <end position="136"/>
    </location>
</feature>
<evidence type="ECO:0000256" key="7">
    <source>
        <dbReference type="PROSITE-ProRule" id="PRU01091"/>
    </source>
</evidence>
<dbReference type="Proteomes" id="UP000615755">
    <property type="component" value="Unassembled WGS sequence"/>
</dbReference>
<dbReference type="CDD" id="cd00383">
    <property type="entry name" value="trans_reg_C"/>
    <property type="match status" value="1"/>
</dbReference>
<dbReference type="SMART" id="SM00448">
    <property type="entry name" value="REC"/>
    <property type="match status" value="1"/>
</dbReference>
<dbReference type="Pfam" id="PF00072">
    <property type="entry name" value="Response_reg"/>
    <property type="match status" value="1"/>
</dbReference>
<dbReference type="Gene3D" id="3.40.50.2300">
    <property type="match status" value="1"/>
</dbReference>
<dbReference type="InterPro" id="IPR036388">
    <property type="entry name" value="WH-like_DNA-bd_sf"/>
</dbReference>
<proteinExistence type="predicted"/>
<keyword evidence="4 7" id="KW-0238">DNA-binding</keyword>
<keyword evidence="11" id="KW-1185">Reference proteome</keyword>
<dbReference type="PANTHER" id="PTHR48111">
    <property type="entry name" value="REGULATOR OF RPOS"/>
    <property type="match status" value="1"/>
</dbReference>
<keyword evidence="1 6" id="KW-0597">Phosphoprotein</keyword>
<feature type="domain" description="OmpR/PhoB-type" evidence="9">
    <location>
        <begin position="156"/>
        <end position="257"/>
    </location>
</feature>
<dbReference type="PROSITE" id="PS50110">
    <property type="entry name" value="RESPONSE_REGULATORY"/>
    <property type="match status" value="1"/>
</dbReference>
<evidence type="ECO:0000256" key="3">
    <source>
        <dbReference type="ARBA" id="ARBA00023015"/>
    </source>
</evidence>
<evidence type="ECO:0000313" key="10">
    <source>
        <dbReference type="EMBL" id="MBE0368331.1"/>
    </source>
</evidence>
<dbReference type="InterPro" id="IPR001867">
    <property type="entry name" value="OmpR/PhoB-type_DNA-bd"/>
</dbReference>
<dbReference type="Gene3D" id="1.10.10.10">
    <property type="entry name" value="Winged helix-like DNA-binding domain superfamily/Winged helix DNA-binding domain"/>
    <property type="match status" value="1"/>
</dbReference>
<feature type="modified residue" description="4-aspartylphosphate" evidence="6">
    <location>
        <position position="69"/>
    </location>
</feature>
<keyword evidence="2" id="KW-0902">Two-component regulatory system</keyword>
<evidence type="ECO:0000313" key="11">
    <source>
        <dbReference type="Proteomes" id="UP000615755"/>
    </source>
</evidence>
<dbReference type="Pfam" id="PF00486">
    <property type="entry name" value="Trans_reg_C"/>
    <property type="match status" value="1"/>
</dbReference>
<evidence type="ECO:0008006" key="12">
    <source>
        <dbReference type="Google" id="ProtNLM"/>
    </source>
</evidence>